<comment type="subunit">
    <text evidence="2 13">Homodimer.</text>
</comment>
<dbReference type="PROSITE" id="PS51188">
    <property type="entry name" value="ZF_CR"/>
    <property type="match status" value="1"/>
</dbReference>
<evidence type="ECO:0000256" key="10">
    <source>
        <dbReference type="ARBA" id="ARBA00023186"/>
    </source>
</evidence>
<comment type="domain">
    <text evidence="13">The J domain is necessary and sufficient to stimulate DnaK ATPase activity. Zinc center 1 plays an important role in the autonomous, DnaK-independent chaperone activity of DnaJ. Zinc center 2 is essential for interaction with DnaK and for DnaJ activity.</text>
</comment>
<evidence type="ECO:0000259" key="15">
    <source>
        <dbReference type="PROSITE" id="PS50076"/>
    </source>
</evidence>
<feature type="zinc finger region" description="CR-type" evidence="14">
    <location>
        <begin position="147"/>
        <end position="225"/>
    </location>
</feature>
<dbReference type="GO" id="GO:0005737">
    <property type="term" value="C:cytoplasm"/>
    <property type="evidence" value="ECO:0007669"/>
    <property type="project" value="UniProtKB-SubCell"/>
</dbReference>
<evidence type="ECO:0000313" key="18">
    <source>
        <dbReference type="Proteomes" id="UP000230821"/>
    </source>
</evidence>
<dbReference type="Gene3D" id="2.10.230.10">
    <property type="entry name" value="Heat shock protein DnaJ, cysteine-rich domain"/>
    <property type="match status" value="1"/>
</dbReference>
<dbReference type="EMBL" id="PDSK01000065">
    <property type="protein sequence ID" value="PIE35063.1"/>
    <property type="molecule type" value="Genomic_DNA"/>
</dbReference>
<evidence type="ECO:0000256" key="2">
    <source>
        <dbReference type="ARBA" id="ARBA00011738"/>
    </source>
</evidence>
<feature type="binding site" evidence="13">
    <location>
        <position position="163"/>
    </location>
    <ligand>
        <name>Zn(2+)</name>
        <dbReference type="ChEBI" id="CHEBI:29105"/>
        <label>1</label>
    </ligand>
</feature>
<dbReference type="CDD" id="cd10719">
    <property type="entry name" value="DnaJ_zf"/>
    <property type="match status" value="1"/>
</dbReference>
<dbReference type="InterPro" id="IPR008971">
    <property type="entry name" value="HSP40/DnaJ_pept-bd"/>
</dbReference>
<evidence type="ECO:0000256" key="12">
    <source>
        <dbReference type="ARBA" id="ARBA00067609"/>
    </source>
</evidence>
<dbReference type="Pfam" id="PF01556">
    <property type="entry name" value="DnaJ_C"/>
    <property type="match status" value="1"/>
</dbReference>
<evidence type="ECO:0000256" key="4">
    <source>
        <dbReference type="ARBA" id="ARBA00022705"/>
    </source>
</evidence>
<feature type="binding site" evidence="13">
    <location>
        <position position="160"/>
    </location>
    <ligand>
        <name>Zn(2+)</name>
        <dbReference type="ChEBI" id="CHEBI:29105"/>
        <label>1</label>
    </ligand>
</feature>
<dbReference type="SUPFAM" id="SSF49493">
    <property type="entry name" value="HSP40/DnaJ peptide-binding domain"/>
    <property type="match status" value="2"/>
</dbReference>
<dbReference type="InterPro" id="IPR002939">
    <property type="entry name" value="DnaJ_C"/>
</dbReference>
<comment type="caution">
    <text evidence="13">Lacks conserved residue(s) required for the propagation of feature annotation.</text>
</comment>
<dbReference type="FunFam" id="2.60.260.20:FF:000004">
    <property type="entry name" value="Molecular chaperone DnaJ"/>
    <property type="match status" value="1"/>
</dbReference>
<dbReference type="GO" id="GO:0042026">
    <property type="term" value="P:protein refolding"/>
    <property type="evidence" value="ECO:0007669"/>
    <property type="project" value="TreeGrafter"/>
</dbReference>
<name>A0A2G6KHB2_9BACT</name>
<gene>
    <name evidence="13 17" type="primary">dnaJ</name>
    <name evidence="17" type="ORF">CSA56_05715</name>
</gene>
<accession>A0A2G6KHB2</accession>
<feature type="binding site" evidence="13">
    <location>
        <position position="213"/>
    </location>
    <ligand>
        <name>Zn(2+)</name>
        <dbReference type="ChEBI" id="CHEBI:29105"/>
        <label>1</label>
    </ligand>
</feature>
<feature type="binding site" evidence="13">
    <location>
        <position position="180"/>
    </location>
    <ligand>
        <name>Zn(2+)</name>
        <dbReference type="ChEBI" id="CHEBI:29105"/>
        <label>2</label>
    </ligand>
</feature>
<evidence type="ECO:0000256" key="6">
    <source>
        <dbReference type="ARBA" id="ARBA00022737"/>
    </source>
</evidence>
<evidence type="ECO:0000256" key="5">
    <source>
        <dbReference type="ARBA" id="ARBA00022723"/>
    </source>
</evidence>
<feature type="domain" description="J" evidence="15">
    <location>
        <begin position="16"/>
        <end position="81"/>
    </location>
</feature>
<dbReference type="InterPro" id="IPR036869">
    <property type="entry name" value="J_dom_sf"/>
</dbReference>
<dbReference type="FunFam" id="2.10.230.10:FF:000002">
    <property type="entry name" value="Molecular chaperone DnaJ"/>
    <property type="match status" value="1"/>
</dbReference>
<dbReference type="GO" id="GO:0051082">
    <property type="term" value="F:unfolded protein binding"/>
    <property type="evidence" value="ECO:0007669"/>
    <property type="project" value="UniProtKB-UniRule"/>
</dbReference>
<comment type="similarity">
    <text evidence="11 13">Belongs to the DnaJ family.</text>
</comment>
<dbReference type="AlphaFoldDB" id="A0A2G6KHB2"/>
<dbReference type="GO" id="GO:0005524">
    <property type="term" value="F:ATP binding"/>
    <property type="evidence" value="ECO:0007669"/>
    <property type="project" value="InterPro"/>
</dbReference>
<reference evidence="17 18" key="1">
    <citation type="submission" date="2017-10" db="EMBL/GenBank/DDBJ databases">
        <title>Novel microbial diversity and functional potential in the marine mammal oral microbiome.</title>
        <authorList>
            <person name="Dudek N.K."/>
            <person name="Sun C.L."/>
            <person name="Burstein D."/>
            <person name="Kantor R.S."/>
            <person name="Aliaga Goltsman D.S."/>
            <person name="Bik E.M."/>
            <person name="Thomas B.C."/>
            <person name="Banfield J.F."/>
            <person name="Relman D.A."/>
        </authorList>
    </citation>
    <scope>NUCLEOTIDE SEQUENCE [LARGE SCALE GENOMIC DNA]</scope>
    <source>
        <strain evidence="17">DOLJORAL78_47_16</strain>
    </source>
</reference>
<dbReference type="Proteomes" id="UP000230821">
    <property type="component" value="Unassembled WGS sequence"/>
</dbReference>
<evidence type="ECO:0000259" key="16">
    <source>
        <dbReference type="PROSITE" id="PS51188"/>
    </source>
</evidence>
<feature type="binding site" evidence="13">
    <location>
        <position position="177"/>
    </location>
    <ligand>
        <name>Zn(2+)</name>
        <dbReference type="ChEBI" id="CHEBI:29105"/>
        <label>2</label>
    </ligand>
</feature>
<keyword evidence="8 13" id="KW-0862">Zinc</keyword>
<dbReference type="InterPro" id="IPR001305">
    <property type="entry name" value="HSP_DnaJ_Cys-rich_dom"/>
</dbReference>
<dbReference type="InterPro" id="IPR012724">
    <property type="entry name" value="DnaJ"/>
</dbReference>
<evidence type="ECO:0000256" key="3">
    <source>
        <dbReference type="ARBA" id="ARBA00022490"/>
    </source>
</evidence>
<comment type="caution">
    <text evidence="17">The sequence shown here is derived from an EMBL/GenBank/DDBJ whole genome shotgun (WGS) entry which is preliminary data.</text>
</comment>
<dbReference type="GO" id="GO:0008270">
    <property type="term" value="F:zinc ion binding"/>
    <property type="evidence" value="ECO:0007669"/>
    <property type="project" value="UniProtKB-UniRule"/>
</dbReference>
<evidence type="ECO:0000256" key="8">
    <source>
        <dbReference type="ARBA" id="ARBA00022833"/>
    </source>
</evidence>
<comment type="cofactor">
    <cofactor evidence="13">
        <name>Zn(2+)</name>
        <dbReference type="ChEBI" id="CHEBI:29105"/>
    </cofactor>
    <text evidence="13">Binds 2 Zn(2+) ions per monomer.</text>
</comment>
<dbReference type="GO" id="GO:0006260">
    <property type="term" value="P:DNA replication"/>
    <property type="evidence" value="ECO:0007669"/>
    <property type="project" value="UniProtKB-KW"/>
</dbReference>
<dbReference type="Gene3D" id="2.60.260.20">
    <property type="entry name" value="Urease metallochaperone UreE, N-terminal domain"/>
    <property type="match status" value="2"/>
</dbReference>
<dbReference type="InterPro" id="IPR001623">
    <property type="entry name" value="DnaJ_domain"/>
</dbReference>
<feature type="binding site" evidence="13">
    <location>
        <position position="202"/>
    </location>
    <ligand>
        <name>Zn(2+)</name>
        <dbReference type="ChEBI" id="CHEBI:29105"/>
        <label>2</label>
    </ligand>
</feature>
<dbReference type="NCBIfam" id="TIGR02349">
    <property type="entry name" value="DnaJ_bact"/>
    <property type="match status" value="1"/>
</dbReference>
<protein>
    <recommendedName>
        <fullName evidence="12 13">Chaperone protein DnaJ</fullName>
    </recommendedName>
</protein>
<organism evidence="17 18">
    <name type="scientific">candidate division KSB3 bacterium</name>
    <dbReference type="NCBI Taxonomy" id="2044937"/>
    <lineage>
        <taxon>Bacteria</taxon>
        <taxon>candidate division KSB3</taxon>
    </lineage>
</organism>
<dbReference type="InterPro" id="IPR036410">
    <property type="entry name" value="HSP_DnaJ_Cys-rich_dom_sf"/>
</dbReference>
<dbReference type="HAMAP" id="MF_01152">
    <property type="entry name" value="DnaJ"/>
    <property type="match status" value="1"/>
</dbReference>
<comment type="function">
    <text evidence="13">Participates actively in the response to hyperosmotic and heat shock by preventing the aggregation of stress-denatured proteins and by disaggregating proteins, also in an autonomous, DnaK-independent fashion. Unfolded proteins bind initially to DnaJ; upon interaction with the DnaJ-bound protein, DnaK hydrolyzes its bound ATP, resulting in the formation of a stable complex. GrpE releases ADP from DnaK; ATP binding to DnaK triggers the release of the substrate protein, thus completing the reaction cycle. Several rounds of ATP-dependent interactions between DnaJ, DnaK and GrpE are required for fully efficient folding. Also involved, together with DnaK and GrpE, in the DNA replication of plasmids through activation of initiation proteins.</text>
</comment>
<dbReference type="SMART" id="SM00271">
    <property type="entry name" value="DnaJ"/>
    <property type="match status" value="1"/>
</dbReference>
<dbReference type="PROSITE" id="PS50076">
    <property type="entry name" value="DNAJ_2"/>
    <property type="match status" value="1"/>
</dbReference>
<evidence type="ECO:0000256" key="14">
    <source>
        <dbReference type="PROSITE-ProRule" id="PRU00546"/>
    </source>
</evidence>
<dbReference type="CDD" id="cd06257">
    <property type="entry name" value="DnaJ"/>
    <property type="match status" value="1"/>
</dbReference>
<keyword evidence="9 13" id="KW-0346">Stress response</keyword>
<dbReference type="GO" id="GO:0031072">
    <property type="term" value="F:heat shock protein binding"/>
    <property type="evidence" value="ECO:0007669"/>
    <property type="project" value="InterPro"/>
</dbReference>
<sequence length="403" mass="45524">MATTVCEQPILAKTTNYYKILGVSEQSDEASIKRAYRQLALKYHPDRNPGDQFAEDKFKQVTEAYRILSDAQKRADYNRIRAGTAHESTFNTSYRSRNTNFEDVFDTFDNFSSGKSKASSRKKYQQPIRGADLKYEVTIPFEQAVLGTTTVIEVNRLDQCQRCRGTGIEPRTYPMLCPTCLGKGRVRQSHGFLGFTQVCPDCNGSGRVYQKECSQCRGDSRVLQKQKISVRIPANIHDGTSLKVAGEGEGGAYRGPSGDLFIHVHVQEHEFFSREDHDIWCEVPLSMTQAALGGIIEVPTLEGKVRIKIPAGTQCDRVFRLSKKGAPSSKKDQRGDLFVKVKIEIPTNISQRQRQLLEEFARLNGETISRSPSKLMQFPAQKIIAWFKSVWGTKQPLEEHNEE</sequence>
<keyword evidence="6 13" id="KW-0677">Repeat</keyword>
<keyword evidence="7 13" id="KW-0863">Zinc-finger</keyword>
<dbReference type="GO" id="GO:0009408">
    <property type="term" value="P:response to heat"/>
    <property type="evidence" value="ECO:0007669"/>
    <property type="project" value="InterPro"/>
</dbReference>
<feature type="domain" description="CR-type" evidence="16">
    <location>
        <begin position="147"/>
        <end position="225"/>
    </location>
</feature>
<dbReference type="PANTHER" id="PTHR43096">
    <property type="entry name" value="DNAJ HOMOLOG 1, MITOCHONDRIAL-RELATED"/>
    <property type="match status" value="1"/>
</dbReference>
<dbReference type="NCBIfam" id="NF008035">
    <property type="entry name" value="PRK10767.1"/>
    <property type="match status" value="1"/>
</dbReference>
<keyword evidence="3 13" id="KW-0963">Cytoplasm</keyword>
<evidence type="ECO:0000256" key="1">
    <source>
        <dbReference type="ARBA" id="ARBA00004496"/>
    </source>
</evidence>
<feature type="binding site" evidence="13">
    <location>
        <position position="199"/>
    </location>
    <ligand>
        <name>Zn(2+)</name>
        <dbReference type="ChEBI" id="CHEBI:29105"/>
        <label>2</label>
    </ligand>
</feature>
<evidence type="ECO:0000256" key="7">
    <source>
        <dbReference type="ARBA" id="ARBA00022771"/>
    </source>
</evidence>
<proteinExistence type="inferred from homology"/>
<comment type="subcellular location">
    <subcellularLocation>
        <location evidence="1 13">Cytoplasm</location>
    </subcellularLocation>
</comment>
<keyword evidence="4 13" id="KW-0235">DNA replication</keyword>
<evidence type="ECO:0000256" key="9">
    <source>
        <dbReference type="ARBA" id="ARBA00023016"/>
    </source>
</evidence>
<dbReference type="CDD" id="cd10747">
    <property type="entry name" value="DnaJ_C"/>
    <property type="match status" value="1"/>
</dbReference>
<dbReference type="Pfam" id="PF00684">
    <property type="entry name" value="DnaJ_CXXCXGXG"/>
    <property type="match status" value="1"/>
</dbReference>
<dbReference type="SUPFAM" id="SSF57938">
    <property type="entry name" value="DnaJ/Hsp40 cysteine-rich domain"/>
    <property type="match status" value="1"/>
</dbReference>
<keyword evidence="10 13" id="KW-0143">Chaperone</keyword>
<evidence type="ECO:0000313" key="17">
    <source>
        <dbReference type="EMBL" id="PIE35063.1"/>
    </source>
</evidence>
<keyword evidence="5 13" id="KW-0479">Metal-binding</keyword>
<dbReference type="PRINTS" id="PR00625">
    <property type="entry name" value="JDOMAIN"/>
</dbReference>
<dbReference type="Gene3D" id="1.10.287.110">
    <property type="entry name" value="DnaJ domain"/>
    <property type="match status" value="1"/>
</dbReference>
<dbReference type="Pfam" id="PF00226">
    <property type="entry name" value="DnaJ"/>
    <property type="match status" value="1"/>
</dbReference>
<dbReference type="PANTHER" id="PTHR43096:SF52">
    <property type="entry name" value="DNAJ HOMOLOG 1, MITOCHONDRIAL-RELATED"/>
    <property type="match status" value="1"/>
</dbReference>
<evidence type="ECO:0000256" key="11">
    <source>
        <dbReference type="ARBA" id="ARBA00061004"/>
    </source>
</evidence>
<dbReference type="SUPFAM" id="SSF46565">
    <property type="entry name" value="Chaperone J-domain"/>
    <property type="match status" value="1"/>
</dbReference>
<feature type="binding site" evidence="13">
    <location>
        <position position="216"/>
    </location>
    <ligand>
        <name>Zn(2+)</name>
        <dbReference type="ChEBI" id="CHEBI:29105"/>
        <label>1</label>
    </ligand>
</feature>
<evidence type="ECO:0000256" key="13">
    <source>
        <dbReference type="HAMAP-Rule" id="MF_01152"/>
    </source>
</evidence>